<keyword evidence="3" id="KW-0653">Protein transport</keyword>
<evidence type="ECO:0000313" key="5">
    <source>
        <dbReference type="Proteomes" id="UP000002258"/>
    </source>
</evidence>
<dbReference type="SUPFAM" id="SSF55724">
    <property type="entry name" value="Mog1p/PsbP-like"/>
    <property type="match status" value="1"/>
</dbReference>
<dbReference type="InterPro" id="IPR016123">
    <property type="entry name" value="Mog1/PsbP_a/b/a-sand"/>
</dbReference>
<evidence type="ECO:0008006" key="6">
    <source>
        <dbReference type="Google" id="ProtNLM"/>
    </source>
</evidence>
<dbReference type="Proteomes" id="UP000002258">
    <property type="component" value="Chromosome 5"/>
</dbReference>
<dbReference type="AlphaFoldDB" id="A3LV09"/>
<dbReference type="GeneID" id="4839510"/>
<keyword evidence="2" id="KW-0813">Transport</keyword>
<evidence type="ECO:0000256" key="3">
    <source>
        <dbReference type="ARBA" id="ARBA00022927"/>
    </source>
</evidence>
<dbReference type="GO" id="GO:0005085">
    <property type="term" value="F:guanyl-nucleotide exchange factor activity"/>
    <property type="evidence" value="ECO:0007669"/>
    <property type="project" value="TreeGrafter"/>
</dbReference>
<accession>A3LV09</accession>
<dbReference type="eggNOG" id="KOG3329">
    <property type="taxonomic scope" value="Eukaryota"/>
</dbReference>
<dbReference type="HOGENOM" id="CLU_081345_1_2_1"/>
<organism evidence="4 5">
    <name type="scientific">Scheffersomyces stipitis (strain ATCC 58785 / CBS 6054 / NBRC 10063 / NRRL Y-11545)</name>
    <name type="common">Yeast</name>
    <name type="synonym">Pichia stipitis</name>
    <dbReference type="NCBI Taxonomy" id="322104"/>
    <lineage>
        <taxon>Eukaryota</taxon>
        <taxon>Fungi</taxon>
        <taxon>Dikarya</taxon>
        <taxon>Ascomycota</taxon>
        <taxon>Saccharomycotina</taxon>
        <taxon>Pichiomycetes</taxon>
        <taxon>Debaryomycetaceae</taxon>
        <taxon>Scheffersomyces</taxon>
    </lineage>
</organism>
<dbReference type="EMBL" id="CP000499">
    <property type="protein sequence ID" value="ABN67046.2"/>
    <property type="molecule type" value="Genomic_DNA"/>
</dbReference>
<evidence type="ECO:0000313" key="4">
    <source>
        <dbReference type="EMBL" id="ABN67046.2"/>
    </source>
</evidence>
<dbReference type="Pfam" id="PF04603">
    <property type="entry name" value="Mog1"/>
    <property type="match status" value="1"/>
</dbReference>
<dbReference type="Gene3D" id="3.40.1000.10">
    <property type="entry name" value="Mog1/PsbP, alpha/beta/alpha sandwich"/>
    <property type="match status" value="1"/>
</dbReference>
<dbReference type="PANTHER" id="PTHR15837">
    <property type="entry name" value="RAN GUANINE NUCLEOTIDE RELEASE FACTOR"/>
    <property type="match status" value="1"/>
</dbReference>
<reference evidence="4 5" key="1">
    <citation type="journal article" date="2007" name="Nat. Biotechnol.">
        <title>Genome sequence of the lignocellulose-bioconverting and xylose-fermenting yeast Pichia stipitis.</title>
        <authorList>
            <person name="Jeffries T.W."/>
            <person name="Grigoriev I.V."/>
            <person name="Grimwood J."/>
            <person name="Laplaza J.M."/>
            <person name="Aerts A."/>
            <person name="Salamov A."/>
            <person name="Schmutz J."/>
            <person name="Lindquist E."/>
            <person name="Dehal P."/>
            <person name="Shapiro H."/>
            <person name="Jin Y.S."/>
            <person name="Passoth V."/>
            <person name="Richardson P.M."/>
        </authorList>
    </citation>
    <scope>NUCLEOTIDE SEQUENCE [LARGE SCALE GENOMIC DNA]</scope>
    <source>
        <strain evidence="5">ATCC 58785 / CBS 6054 / NBRC 10063 / NRRL Y-11545</strain>
    </source>
</reference>
<dbReference type="PANTHER" id="PTHR15837:SF0">
    <property type="entry name" value="RAN GUANINE NUCLEOTIDE RELEASE FACTOR"/>
    <property type="match status" value="1"/>
</dbReference>
<name>A3LV09_PICST</name>
<protein>
    <recommendedName>
        <fullName evidence="6">Mog1p/PsbP-like protein</fullName>
    </recommendedName>
</protein>
<dbReference type="STRING" id="322104.A3LV09"/>
<evidence type="ECO:0000256" key="1">
    <source>
        <dbReference type="ARBA" id="ARBA00010307"/>
    </source>
</evidence>
<sequence>MSEQLQLYSGAICTAIPAPIKACLVDVSHIRQIPDNQEVFLIEDHRKNPKFDKSLIFDLLESVPAKSYTEAIATHIEELVEPNESATNWFIENLTRDNFQQEVNFSFIEHANSRKDAAEPDSPVAVFTFIAFIRLDRVETDVLITLNVPLAEQIDPQQFLKYLGSSGEVVEAYEDLKKQYLVFRDIGYNYFVEDWGLFGM</sequence>
<dbReference type="FunCoup" id="A3LV09">
    <property type="interactions" value="271"/>
</dbReference>
<dbReference type="GO" id="GO:0006606">
    <property type="term" value="P:protein import into nucleus"/>
    <property type="evidence" value="ECO:0007669"/>
    <property type="project" value="TreeGrafter"/>
</dbReference>
<dbReference type="OMA" id="DVSHIRQ"/>
<proteinExistence type="inferred from homology"/>
<evidence type="ECO:0000256" key="2">
    <source>
        <dbReference type="ARBA" id="ARBA00022448"/>
    </source>
</evidence>
<dbReference type="OrthoDB" id="10255285at2759"/>
<dbReference type="InParanoid" id="A3LV09"/>
<dbReference type="RefSeq" id="XP_001385075.2">
    <property type="nucleotide sequence ID" value="XM_001385038.1"/>
</dbReference>
<dbReference type="InterPro" id="IPR007681">
    <property type="entry name" value="Mog1"/>
</dbReference>
<gene>
    <name evidence="4" type="ORF">PICST_31954</name>
</gene>
<comment type="similarity">
    <text evidence="1">Belongs to the MOG1 family.</text>
</comment>
<dbReference type="GO" id="GO:0005634">
    <property type="term" value="C:nucleus"/>
    <property type="evidence" value="ECO:0007669"/>
    <property type="project" value="TreeGrafter"/>
</dbReference>
<keyword evidence="5" id="KW-1185">Reference proteome</keyword>
<dbReference type="KEGG" id="pic:PICST_31954"/>
<dbReference type="GO" id="GO:0031267">
    <property type="term" value="F:small GTPase binding"/>
    <property type="evidence" value="ECO:0007669"/>
    <property type="project" value="TreeGrafter"/>
</dbReference>